<dbReference type="GO" id="GO:0005743">
    <property type="term" value="C:mitochondrial inner membrane"/>
    <property type="evidence" value="ECO:0007669"/>
    <property type="project" value="UniProtKB-SubCell"/>
</dbReference>
<dbReference type="Proteomes" id="UP000472262">
    <property type="component" value="Unassembled WGS sequence"/>
</dbReference>
<feature type="region of interest" description="Disordered" evidence="15">
    <location>
        <begin position="1"/>
        <end position="76"/>
    </location>
</feature>
<evidence type="ECO:0000256" key="3">
    <source>
        <dbReference type="ARBA" id="ARBA00005482"/>
    </source>
</evidence>
<evidence type="ECO:0000256" key="4">
    <source>
        <dbReference type="ARBA" id="ARBA00011533"/>
    </source>
</evidence>
<evidence type="ECO:0000256" key="6">
    <source>
        <dbReference type="ARBA" id="ARBA00022448"/>
    </source>
</evidence>
<comment type="function">
    <text evidence="1">Accessory subunit of the mitochondrial membrane respiratory chain NADH dehydrogenase (Complex I), that is believed not to be involved in catalysis. Complex I functions in the transfer of electrons from NADH to the respiratory chain. The immediate electron acceptor for the enzyme is believed to be ubiquinone.</text>
</comment>
<protein>
    <recommendedName>
        <fullName evidence="5">NADH dehydrogenase [ubiquinone] 1 alpha subcomplex subunit 7</fullName>
    </recommendedName>
    <alternativeName>
        <fullName evidence="14">Complex I-B14.5a</fullName>
    </alternativeName>
    <alternativeName>
        <fullName evidence="13">NADH-ubiquinone oxidoreductase subunit B14.5a</fullName>
    </alternativeName>
</protein>
<keyword evidence="6" id="KW-0813">Transport</keyword>
<dbReference type="InterPro" id="IPR009947">
    <property type="entry name" value="NDUA7"/>
</dbReference>
<sequence length="76" mass="8197">RPHNTEVMTQPPPKLPVGPSHRFANNYYCQRDGRRESGPPSVVMSSQKALTAESEASGKPKSPVTPGSPLKEPSVD</sequence>
<dbReference type="Pfam" id="PF07347">
    <property type="entry name" value="CI-B14_5a"/>
    <property type="match status" value="1"/>
</dbReference>
<name>A0A672KVK9_SINGR</name>
<dbReference type="Ensembl" id="ENSSGRT00000018134.1">
    <property type="protein sequence ID" value="ENSSGRP00000016772.1"/>
    <property type="gene ID" value="ENSSGRG00000010199.1"/>
</dbReference>
<evidence type="ECO:0000256" key="14">
    <source>
        <dbReference type="ARBA" id="ARBA00033401"/>
    </source>
</evidence>
<evidence type="ECO:0000313" key="16">
    <source>
        <dbReference type="Ensembl" id="ENSSGRP00000016772.1"/>
    </source>
</evidence>
<evidence type="ECO:0000256" key="2">
    <source>
        <dbReference type="ARBA" id="ARBA00004443"/>
    </source>
</evidence>
<evidence type="ECO:0000256" key="7">
    <source>
        <dbReference type="ARBA" id="ARBA00022660"/>
    </source>
</evidence>
<comment type="subunit">
    <text evidence="4">Complex I is composed of 45 different subunits.</text>
</comment>
<keyword evidence="12" id="KW-0472">Membrane</keyword>
<dbReference type="PANTHER" id="PTHR12485">
    <property type="entry name" value="NADH-UBIQUINONE OXIDOREDUCTASE SUBUNIT B"/>
    <property type="match status" value="1"/>
</dbReference>
<accession>A0A672KVK9</accession>
<evidence type="ECO:0000256" key="15">
    <source>
        <dbReference type="SAM" id="MobiDB-lite"/>
    </source>
</evidence>
<evidence type="ECO:0000256" key="1">
    <source>
        <dbReference type="ARBA" id="ARBA00003195"/>
    </source>
</evidence>
<organism evidence="16 17">
    <name type="scientific">Sinocyclocheilus grahami</name>
    <name type="common">Dianchi golden-line fish</name>
    <name type="synonym">Barbus grahami</name>
    <dbReference type="NCBI Taxonomy" id="75366"/>
    <lineage>
        <taxon>Eukaryota</taxon>
        <taxon>Metazoa</taxon>
        <taxon>Chordata</taxon>
        <taxon>Craniata</taxon>
        <taxon>Vertebrata</taxon>
        <taxon>Euteleostomi</taxon>
        <taxon>Actinopterygii</taxon>
        <taxon>Neopterygii</taxon>
        <taxon>Teleostei</taxon>
        <taxon>Ostariophysi</taxon>
        <taxon>Cypriniformes</taxon>
        <taxon>Cyprinidae</taxon>
        <taxon>Cyprininae</taxon>
        <taxon>Sinocyclocheilus</taxon>
    </lineage>
</organism>
<dbReference type="InParanoid" id="A0A672KVK9"/>
<evidence type="ECO:0000313" key="17">
    <source>
        <dbReference type="Proteomes" id="UP000472262"/>
    </source>
</evidence>
<evidence type="ECO:0000256" key="12">
    <source>
        <dbReference type="ARBA" id="ARBA00023136"/>
    </source>
</evidence>
<comment type="subcellular location">
    <subcellularLocation>
        <location evidence="2">Mitochondrion inner membrane</location>
        <topology evidence="2">Peripheral membrane protein</topology>
        <orientation evidence="2">Matrix side</orientation>
    </subcellularLocation>
</comment>
<reference evidence="16" key="2">
    <citation type="submission" date="2025-09" db="UniProtKB">
        <authorList>
            <consortium name="Ensembl"/>
        </authorList>
    </citation>
    <scope>IDENTIFICATION</scope>
</reference>
<keyword evidence="8" id="KW-0999">Mitochondrion inner membrane</keyword>
<comment type="similarity">
    <text evidence="3">Belongs to the complex I NDUFA7 subunit family.</text>
</comment>
<evidence type="ECO:0000256" key="9">
    <source>
        <dbReference type="ARBA" id="ARBA00022982"/>
    </source>
</evidence>
<evidence type="ECO:0000256" key="8">
    <source>
        <dbReference type="ARBA" id="ARBA00022792"/>
    </source>
</evidence>
<dbReference type="GO" id="GO:0006120">
    <property type="term" value="P:mitochondrial electron transport, NADH to ubiquinone"/>
    <property type="evidence" value="ECO:0007669"/>
    <property type="project" value="TreeGrafter"/>
</dbReference>
<evidence type="ECO:0000256" key="13">
    <source>
        <dbReference type="ARBA" id="ARBA00030360"/>
    </source>
</evidence>
<keyword evidence="11" id="KW-0496">Mitochondrion</keyword>
<dbReference type="PANTHER" id="PTHR12485:SF1">
    <property type="entry name" value="NADH DEHYDROGENASE [UBIQUINONE] 1 ALPHA SUBCOMPLEX SUBUNIT 7"/>
    <property type="match status" value="1"/>
</dbReference>
<evidence type="ECO:0000256" key="11">
    <source>
        <dbReference type="ARBA" id="ARBA00023128"/>
    </source>
</evidence>
<evidence type="ECO:0000256" key="5">
    <source>
        <dbReference type="ARBA" id="ARBA00016383"/>
    </source>
</evidence>
<keyword evidence="7" id="KW-0679">Respiratory chain</keyword>
<dbReference type="AlphaFoldDB" id="A0A672KVK9"/>
<keyword evidence="9" id="KW-0249">Electron transport</keyword>
<proteinExistence type="inferred from homology"/>
<reference evidence="16" key="1">
    <citation type="submission" date="2025-08" db="UniProtKB">
        <authorList>
            <consortium name="Ensembl"/>
        </authorList>
    </citation>
    <scope>IDENTIFICATION</scope>
</reference>
<evidence type="ECO:0000256" key="10">
    <source>
        <dbReference type="ARBA" id="ARBA00022990"/>
    </source>
</evidence>
<keyword evidence="10" id="KW-0007">Acetylation</keyword>
<keyword evidence="17" id="KW-1185">Reference proteome</keyword>